<comment type="similarity">
    <text evidence="2">Belongs to the oxygen-dependent FAD-linked oxidoreductase family.</text>
</comment>
<evidence type="ECO:0000256" key="2">
    <source>
        <dbReference type="ARBA" id="ARBA00005466"/>
    </source>
</evidence>
<evidence type="ECO:0000259" key="6">
    <source>
        <dbReference type="PROSITE" id="PS51387"/>
    </source>
</evidence>
<comment type="cofactor">
    <cofactor evidence="1">
        <name>FAD</name>
        <dbReference type="ChEBI" id="CHEBI:57692"/>
    </cofactor>
</comment>
<dbReference type="PROSITE" id="PS51387">
    <property type="entry name" value="FAD_PCMH"/>
    <property type="match status" value="1"/>
</dbReference>
<dbReference type="InterPro" id="IPR036318">
    <property type="entry name" value="FAD-bd_PCMH-like_sf"/>
</dbReference>
<dbReference type="GO" id="GO:0071949">
    <property type="term" value="F:FAD binding"/>
    <property type="evidence" value="ECO:0007669"/>
    <property type="project" value="InterPro"/>
</dbReference>
<evidence type="ECO:0000313" key="8">
    <source>
        <dbReference type="Proteomes" id="UP001139722"/>
    </source>
</evidence>
<evidence type="ECO:0000256" key="3">
    <source>
        <dbReference type="ARBA" id="ARBA00022630"/>
    </source>
</evidence>
<dbReference type="Gene3D" id="3.40.462.20">
    <property type="match status" value="1"/>
</dbReference>
<dbReference type="GO" id="GO:0016491">
    <property type="term" value="F:oxidoreductase activity"/>
    <property type="evidence" value="ECO:0007669"/>
    <property type="project" value="UniProtKB-KW"/>
</dbReference>
<dbReference type="InterPro" id="IPR016169">
    <property type="entry name" value="FAD-bd_PCMH_sub2"/>
</dbReference>
<evidence type="ECO:0000256" key="4">
    <source>
        <dbReference type="ARBA" id="ARBA00022827"/>
    </source>
</evidence>
<evidence type="ECO:0000256" key="5">
    <source>
        <dbReference type="ARBA" id="ARBA00023002"/>
    </source>
</evidence>
<gene>
    <name evidence="7" type="ORF">BJ978_000379</name>
</gene>
<name>A0A9X2GYJ5_9MICO</name>
<keyword evidence="8" id="KW-1185">Reference proteome</keyword>
<keyword evidence="4" id="KW-0274">FAD</keyword>
<dbReference type="EMBL" id="JAMZDY010000001">
    <property type="protein sequence ID" value="MCP2369703.1"/>
    <property type="molecule type" value="Genomic_DNA"/>
</dbReference>
<evidence type="ECO:0000256" key="1">
    <source>
        <dbReference type="ARBA" id="ARBA00001974"/>
    </source>
</evidence>
<accession>A0A9X2GYJ5</accession>
<keyword evidence="3" id="KW-0285">Flavoprotein</keyword>
<keyword evidence="5" id="KW-0560">Oxidoreductase</keyword>
<dbReference type="InterPro" id="IPR016166">
    <property type="entry name" value="FAD-bd_PCMH"/>
</dbReference>
<dbReference type="Pfam" id="PF01565">
    <property type="entry name" value="FAD_binding_4"/>
    <property type="match status" value="1"/>
</dbReference>
<dbReference type="OrthoDB" id="9775082at2"/>
<dbReference type="InterPro" id="IPR016167">
    <property type="entry name" value="FAD-bd_PCMH_sub1"/>
</dbReference>
<dbReference type="SUPFAM" id="SSF56176">
    <property type="entry name" value="FAD-binding/transporter-associated domain-like"/>
    <property type="match status" value="1"/>
</dbReference>
<dbReference type="Gene3D" id="3.30.43.10">
    <property type="entry name" value="Uridine Diphospho-n-acetylenolpyruvylglucosamine Reductase, domain 2"/>
    <property type="match status" value="1"/>
</dbReference>
<dbReference type="Proteomes" id="UP001139722">
    <property type="component" value="Unassembled WGS sequence"/>
</dbReference>
<dbReference type="AlphaFoldDB" id="A0A9X2GYJ5"/>
<dbReference type="PANTHER" id="PTHR42973">
    <property type="entry name" value="BINDING OXIDOREDUCTASE, PUTATIVE (AFU_ORTHOLOGUE AFUA_1G17690)-RELATED"/>
    <property type="match status" value="1"/>
</dbReference>
<proteinExistence type="inferred from homology"/>
<sequence length="454" mass="46323">MTDDRTAALELLRTRLSGTLVLPGEPDYDAARSPWNLSVDQHPAAVVVPADVDEVRAVLATAAEAGLGVTTQPNGHGADDDLEGVVLIRPSAFDEITVDVEARVLRVGAGVNWGAALQALDGTGLIALAGSNPEVNVVGLAINGGHSMFSRRHGLTARSIVAVDLVDAAGGLRRVTDADDGELMWALRGGGGGFGVVTAIELALHEGSELFGGSLVFPVEAAVPVISAAFALARDVPELGLDIGMMQFPDLPVMPPHLRGRIVASIALVHVGDEMTGRGYADRLLAVAEPIANSLTTFTIGALAAVAGEPVDPMPTADLGAAIGADDDAFAAEFVEAFLAGAERGLLRCGLRAMGGATAEGQGAELAAVGAIRAPLLLSAGVLLMNPAIDPVAALQPLRALVERHGVHGGVPSMLGPGPLADAYGPAVLDRLAEVKQRVDPSGLVRGNRAIRAS</sequence>
<feature type="domain" description="FAD-binding PCMH-type" evidence="6">
    <location>
        <begin position="39"/>
        <end position="207"/>
    </location>
</feature>
<evidence type="ECO:0000313" key="7">
    <source>
        <dbReference type="EMBL" id="MCP2369703.1"/>
    </source>
</evidence>
<dbReference type="RefSeq" id="WP_156998948.1">
    <property type="nucleotide sequence ID" value="NZ_BAAANU010000002.1"/>
</dbReference>
<reference evidence="7" key="1">
    <citation type="submission" date="2022-06" db="EMBL/GenBank/DDBJ databases">
        <title>Sequencing the genomes of 1000 actinobacteria strains.</title>
        <authorList>
            <person name="Klenk H.-P."/>
        </authorList>
    </citation>
    <scope>NUCLEOTIDE SEQUENCE</scope>
    <source>
        <strain evidence="7">DSM 22016</strain>
    </source>
</reference>
<dbReference type="Gene3D" id="3.30.465.10">
    <property type="match status" value="1"/>
</dbReference>
<dbReference type="InterPro" id="IPR006094">
    <property type="entry name" value="Oxid_FAD_bind_N"/>
</dbReference>
<dbReference type="PANTHER" id="PTHR42973:SF39">
    <property type="entry name" value="FAD-BINDING PCMH-TYPE DOMAIN-CONTAINING PROTEIN"/>
    <property type="match status" value="1"/>
</dbReference>
<dbReference type="InterPro" id="IPR050416">
    <property type="entry name" value="FAD-linked_Oxidoreductase"/>
</dbReference>
<organism evidence="7 8">
    <name type="scientific">Agromyces terreus</name>
    <dbReference type="NCBI Taxonomy" id="424795"/>
    <lineage>
        <taxon>Bacteria</taxon>
        <taxon>Bacillati</taxon>
        <taxon>Actinomycetota</taxon>
        <taxon>Actinomycetes</taxon>
        <taxon>Micrococcales</taxon>
        <taxon>Microbacteriaceae</taxon>
        <taxon>Agromyces</taxon>
    </lineage>
</organism>
<protein>
    <submittedName>
        <fullName evidence="7">FAD/FMN-containing dehydrogenase</fullName>
    </submittedName>
</protein>
<comment type="caution">
    <text evidence="7">The sequence shown here is derived from an EMBL/GenBank/DDBJ whole genome shotgun (WGS) entry which is preliminary data.</text>
</comment>